<keyword evidence="1" id="KW-0732">Signal</keyword>
<protein>
    <submittedName>
        <fullName evidence="2">Uncharacterized protein</fullName>
    </submittedName>
</protein>
<gene>
    <name evidence="2" type="ORF">FTOL_00636</name>
</gene>
<comment type="caution">
    <text evidence="2">The sequence shown here is derived from an EMBL/GenBank/DDBJ whole genome shotgun (WGS) entry which is preliminary data.</text>
</comment>
<proteinExistence type="predicted"/>
<dbReference type="Proteomes" id="UP001187734">
    <property type="component" value="Unassembled WGS sequence"/>
</dbReference>
<evidence type="ECO:0000313" key="3">
    <source>
        <dbReference type="Proteomes" id="UP001187734"/>
    </source>
</evidence>
<evidence type="ECO:0000313" key="2">
    <source>
        <dbReference type="EMBL" id="SPJ70908.1"/>
    </source>
</evidence>
<dbReference type="AlphaFoldDB" id="A0AAE8LYS8"/>
<feature type="chain" id="PRO_5041957383" evidence="1">
    <location>
        <begin position="23"/>
        <end position="109"/>
    </location>
</feature>
<evidence type="ECO:0000256" key="1">
    <source>
        <dbReference type="SAM" id="SignalP"/>
    </source>
</evidence>
<reference evidence="2" key="1">
    <citation type="submission" date="2018-03" db="EMBL/GenBank/DDBJ databases">
        <authorList>
            <person name="Guldener U."/>
        </authorList>
    </citation>
    <scope>NUCLEOTIDE SEQUENCE</scope>
</reference>
<accession>A0AAE8LYS8</accession>
<organism evidence="2 3">
    <name type="scientific">Fusarium torulosum</name>
    <dbReference type="NCBI Taxonomy" id="33205"/>
    <lineage>
        <taxon>Eukaryota</taxon>
        <taxon>Fungi</taxon>
        <taxon>Dikarya</taxon>
        <taxon>Ascomycota</taxon>
        <taxon>Pezizomycotina</taxon>
        <taxon>Sordariomycetes</taxon>
        <taxon>Hypocreomycetidae</taxon>
        <taxon>Hypocreales</taxon>
        <taxon>Nectriaceae</taxon>
        <taxon>Fusarium</taxon>
    </lineage>
</organism>
<keyword evidence="3" id="KW-1185">Reference proteome</keyword>
<feature type="signal peptide" evidence="1">
    <location>
        <begin position="1"/>
        <end position="22"/>
    </location>
</feature>
<name>A0AAE8LYS8_9HYPO</name>
<sequence>MKFTTIATAIFTLGFGADLAAAACCEAKVCDGFNLKGNCKTACYPLLKMAKVNMSGLKSGVGSAKTKKGCMCTFGKGSTSCMLANSNPKGANAPNHCLSGINNVYCSRS</sequence>
<dbReference type="EMBL" id="ONZP01000023">
    <property type="protein sequence ID" value="SPJ70908.1"/>
    <property type="molecule type" value="Genomic_DNA"/>
</dbReference>